<dbReference type="InterPro" id="IPR006620">
    <property type="entry name" value="Pro_4_hyd_alph"/>
</dbReference>
<dbReference type="HAMAP" id="MF_00657">
    <property type="entry name" value="Hydroxyl_YbiX"/>
    <property type="match status" value="1"/>
</dbReference>
<dbReference type="GO" id="GO:0031418">
    <property type="term" value="F:L-ascorbic acid binding"/>
    <property type="evidence" value="ECO:0007669"/>
    <property type="project" value="UniProtKB-KW"/>
</dbReference>
<dbReference type="GO" id="GO:0016706">
    <property type="term" value="F:2-oxoglutarate-dependent dioxygenase activity"/>
    <property type="evidence" value="ECO:0007669"/>
    <property type="project" value="UniProtKB-UniRule"/>
</dbReference>
<dbReference type="Pfam" id="PF18331">
    <property type="entry name" value="PKHD_C"/>
    <property type="match status" value="1"/>
</dbReference>
<sequence length="227" mass="26137">MIHHIPNVLTKEQVQYFRQEMDKIEWIDGKKTTGSLSAHVKNNQQLPETHPLTQHLGDIILEALNSNTSFISAALPLKILPPYFNRYENGETFGFHVDNAIRWIQGTNTRIRTDLSCTVFLSEPEEYEGGELVVEDTYGYHEVKLPAGDLILYPSTSVHEVSPVTSGCRIGSFFWLQSMIRDDTDRHTLFNLDQTIQNLRMQLGDQHQEVVKLTSLYHNLIRKWAEL</sequence>
<evidence type="ECO:0000259" key="8">
    <source>
        <dbReference type="PROSITE" id="PS51471"/>
    </source>
</evidence>
<evidence type="ECO:0000256" key="7">
    <source>
        <dbReference type="HAMAP-Rule" id="MF_00657"/>
    </source>
</evidence>
<evidence type="ECO:0000256" key="6">
    <source>
        <dbReference type="ARBA" id="ARBA00023004"/>
    </source>
</evidence>
<dbReference type="STRING" id="1324350.AOY20_01770"/>
<evidence type="ECO:0000313" key="9">
    <source>
        <dbReference type="EMBL" id="ALH94371.1"/>
    </source>
</evidence>
<dbReference type="PANTHER" id="PTHR41536:SF1">
    <property type="entry name" value="PKHD-TYPE HYDROXYLASE YBIX"/>
    <property type="match status" value="1"/>
</dbReference>
<keyword evidence="10" id="KW-1185">Reference proteome</keyword>
<dbReference type="Gene3D" id="2.60.120.620">
    <property type="entry name" value="q2cbj1_9rhob like domain"/>
    <property type="match status" value="1"/>
</dbReference>
<name>A0A0N7GXD0_9GAMM</name>
<dbReference type="SMART" id="SM00702">
    <property type="entry name" value="P4Hc"/>
    <property type="match status" value="1"/>
</dbReference>
<evidence type="ECO:0000256" key="5">
    <source>
        <dbReference type="ARBA" id="ARBA00023002"/>
    </source>
</evidence>
<evidence type="ECO:0000256" key="3">
    <source>
        <dbReference type="ARBA" id="ARBA00022896"/>
    </source>
</evidence>
<dbReference type="OrthoDB" id="9812472at2"/>
<comment type="cofactor">
    <cofactor evidence="7">
        <name>Fe(2+)</name>
        <dbReference type="ChEBI" id="CHEBI:29033"/>
    </cofactor>
    <text evidence="7">Binds 1 Fe(2+) ion per subunit.</text>
</comment>
<dbReference type="InterPro" id="IPR041097">
    <property type="entry name" value="PKHD_C"/>
</dbReference>
<evidence type="ECO:0000256" key="1">
    <source>
        <dbReference type="ARBA" id="ARBA00001961"/>
    </source>
</evidence>
<dbReference type="GO" id="GO:0005506">
    <property type="term" value="F:iron ion binding"/>
    <property type="evidence" value="ECO:0007669"/>
    <property type="project" value="UniProtKB-UniRule"/>
</dbReference>
<feature type="binding site" evidence="7">
    <location>
        <position position="96"/>
    </location>
    <ligand>
        <name>Fe cation</name>
        <dbReference type="ChEBI" id="CHEBI:24875"/>
    </ligand>
</feature>
<dbReference type="InterPro" id="IPR023550">
    <property type="entry name" value="PKHD_hydroxylase"/>
</dbReference>
<keyword evidence="6 7" id="KW-0408">Iron</keyword>
<dbReference type="RefSeq" id="WP_054580284.1">
    <property type="nucleotide sequence ID" value="NZ_CP012808.1"/>
</dbReference>
<feature type="binding site" evidence="7">
    <location>
        <position position="169"/>
    </location>
    <ligand>
        <name>2-oxoglutarate</name>
        <dbReference type="ChEBI" id="CHEBI:16810"/>
    </ligand>
</feature>
<dbReference type="NCBIfam" id="NF003973">
    <property type="entry name" value="PRK05467.1-2"/>
    <property type="match status" value="1"/>
</dbReference>
<dbReference type="GO" id="GO:0006879">
    <property type="term" value="P:intracellular iron ion homeostasis"/>
    <property type="evidence" value="ECO:0007669"/>
    <property type="project" value="TreeGrafter"/>
</dbReference>
<keyword evidence="3 7" id="KW-0847">Vitamin C</keyword>
<keyword evidence="4 7" id="KW-0223">Dioxygenase</keyword>
<gene>
    <name evidence="9" type="ORF">AOY20_01770</name>
</gene>
<comment type="cofactor">
    <cofactor evidence="1 7">
        <name>L-ascorbate</name>
        <dbReference type="ChEBI" id="CHEBI:38290"/>
    </cofactor>
</comment>
<evidence type="ECO:0000256" key="2">
    <source>
        <dbReference type="ARBA" id="ARBA00022723"/>
    </source>
</evidence>
<evidence type="ECO:0000256" key="4">
    <source>
        <dbReference type="ARBA" id="ARBA00022964"/>
    </source>
</evidence>
<dbReference type="PANTHER" id="PTHR41536">
    <property type="entry name" value="PKHD-TYPE HYDROXYLASE YBIX"/>
    <property type="match status" value="1"/>
</dbReference>
<dbReference type="Pfam" id="PF13640">
    <property type="entry name" value="2OG-FeII_Oxy_3"/>
    <property type="match status" value="1"/>
</dbReference>
<keyword evidence="2 7" id="KW-0479">Metal-binding</keyword>
<dbReference type="PROSITE" id="PS51471">
    <property type="entry name" value="FE2OG_OXY"/>
    <property type="match status" value="1"/>
</dbReference>
<dbReference type="EMBL" id="CP012808">
    <property type="protein sequence ID" value="ALH94371.1"/>
    <property type="molecule type" value="Genomic_DNA"/>
</dbReference>
<protein>
    <submittedName>
        <fullName evidence="9">Hydroxylase</fullName>
    </submittedName>
</protein>
<reference evidence="9 10" key="1">
    <citation type="journal article" date="2015" name="Int. J. Syst. Evol. Microbiol.">
        <title>Acinetobacter equi sp. nov. isolated from horse faeces.</title>
        <authorList>
            <person name="Poppel M.T."/>
            <person name="Skiebe E."/>
            <person name="Laue M."/>
            <person name="Bergmann H."/>
            <person name="Ebersberger I."/>
            <person name="Garn T."/>
            <person name="Fruth A."/>
            <person name="Baumgardt S."/>
            <person name="Busse H.J."/>
            <person name="Wilharm G."/>
        </authorList>
    </citation>
    <scope>NUCLEOTIDE SEQUENCE [LARGE SCALE GENOMIC DNA]</scope>
    <source>
        <strain evidence="9 10">114</strain>
    </source>
</reference>
<proteinExistence type="inferred from homology"/>
<dbReference type="Proteomes" id="UP000064939">
    <property type="component" value="Chromosome"/>
</dbReference>
<dbReference type="AlphaFoldDB" id="A0A0N7GXD0"/>
<feature type="domain" description="Fe2OG dioxygenase" evidence="8">
    <location>
        <begin position="78"/>
        <end position="178"/>
    </location>
</feature>
<dbReference type="GO" id="GO:0006974">
    <property type="term" value="P:DNA damage response"/>
    <property type="evidence" value="ECO:0007669"/>
    <property type="project" value="TreeGrafter"/>
</dbReference>
<dbReference type="Gene3D" id="4.10.860.20">
    <property type="entry name" value="Rabenosyn, Rab binding domain"/>
    <property type="match status" value="1"/>
</dbReference>
<dbReference type="NCBIfam" id="NF003975">
    <property type="entry name" value="PRK05467.1-4"/>
    <property type="match status" value="1"/>
</dbReference>
<feature type="binding site" evidence="7">
    <location>
        <position position="159"/>
    </location>
    <ligand>
        <name>Fe cation</name>
        <dbReference type="ChEBI" id="CHEBI:24875"/>
    </ligand>
</feature>
<keyword evidence="5 7" id="KW-0560">Oxidoreductase</keyword>
<evidence type="ECO:0000313" key="10">
    <source>
        <dbReference type="Proteomes" id="UP000064939"/>
    </source>
</evidence>
<dbReference type="NCBIfam" id="NF003974">
    <property type="entry name" value="PRK05467.1-3"/>
    <property type="match status" value="1"/>
</dbReference>
<organism evidence="9 10">
    <name type="scientific">Acinetobacter equi</name>
    <dbReference type="NCBI Taxonomy" id="1324350"/>
    <lineage>
        <taxon>Bacteria</taxon>
        <taxon>Pseudomonadati</taxon>
        <taxon>Pseudomonadota</taxon>
        <taxon>Gammaproteobacteria</taxon>
        <taxon>Moraxellales</taxon>
        <taxon>Moraxellaceae</taxon>
        <taxon>Acinetobacter</taxon>
    </lineage>
</organism>
<feature type="binding site" evidence="7">
    <location>
        <position position="98"/>
    </location>
    <ligand>
        <name>Fe cation</name>
        <dbReference type="ChEBI" id="CHEBI:24875"/>
    </ligand>
</feature>
<accession>A0A0N7GXD0</accession>
<dbReference type="SUPFAM" id="SSF51197">
    <property type="entry name" value="Clavaminate synthase-like"/>
    <property type="match status" value="1"/>
</dbReference>
<dbReference type="InterPro" id="IPR005123">
    <property type="entry name" value="Oxoglu/Fe-dep_dioxygenase_dom"/>
</dbReference>
<dbReference type="KEGG" id="aei:AOY20_01770"/>
<dbReference type="InterPro" id="IPR044862">
    <property type="entry name" value="Pro_4_hyd_alph_FE2OG_OXY"/>
</dbReference>